<dbReference type="Proteomes" id="UP000095751">
    <property type="component" value="Unassembled WGS sequence"/>
</dbReference>
<keyword evidence="11" id="KW-1185">Reference proteome</keyword>
<dbReference type="Gene3D" id="3.30.390.130">
    <property type="match status" value="1"/>
</dbReference>
<dbReference type="GO" id="GO:0008270">
    <property type="term" value="F:zinc ion binding"/>
    <property type="evidence" value="ECO:0007669"/>
    <property type="project" value="UniProtKB-KW"/>
</dbReference>
<gene>
    <name evidence="10" type="ORF">FRACYDRAFT_241153</name>
</gene>
<dbReference type="GO" id="GO:0016567">
    <property type="term" value="P:protein ubiquitination"/>
    <property type="evidence" value="ECO:0007669"/>
    <property type="project" value="UniProtKB-UniPathway"/>
</dbReference>
<keyword evidence="7" id="KW-0863">Zinc-finger</keyword>
<proteinExistence type="inferred from homology"/>
<feature type="compositionally biased region" description="Polar residues" evidence="8">
    <location>
        <begin position="720"/>
        <end position="730"/>
    </location>
</feature>
<reference evidence="10 11" key="1">
    <citation type="submission" date="2016-09" db="EMBL/GenBank/DDBJ databases">
        <title>Extensive genetic diversity and differential bi-allelic expression allows diatom success in the polar Southern Ocean.</title>
        <authorList>
            <consortium name="DOE Joint Genome Institute"/>
            <person name="Mock T."/>
            <person name="Otillar R.P."/>
            <person name="Strauss J."/>
            <person name="Dupont C."/>
            <person name="Frickenhaus S."/>
            <person name="Maumus F."/>
            <person name="Mcmullan M."/>
            <person name="Sanges R."/>
            <person name="Schmutz J."/>
            <person name="Toseland A."/>
            <person name="Valas R."/>
            <person name="Veluchamy A."/>
            <person name="Ward B.J."/>
            <person name="Allen A."/>
            <person name="Barry K."/>
            <person name="Falciatore A."/>
            <person name="Ferrante M."/>
            <person name="Fortunato A.E."/>
            <person name="Gloeckner G."/>
            <person name="Gruber A."/>
            <person name="Hipkin R."/>
            <person name="Janech M."/>
            <person name="Kroth P."/>
            <person name="Leese F."/>
            <person name="Lindquist E."/>
            <person name="Lyon B.R."/>
            <person name="Martin J."/>
            <person name="Mayer C."/>
            <person name="Parker M."/>
            <person name="Quesneville H."/>
            <person name="Raymond J."/>
            <person name="Uhlig C."/>
            <person name="Valentin K.U."/>
            <person name="Worden A.Z."/>
            <person name="Armbrust E.V."/>
            <person name="Bowler C."/>
            <person name="Green B."/>
            <person name="Moulton V."/>
            <person name="Van Oosterhout C."/>
            <person name="Grigoriev I."/>
        </authorList>
    </citation>
    <scope>NUCLEOTIDE SEQUENCE [LARGE SCALE GENOMIC DNA]</scope>
    <source>
        <strain evidence="10 11">CCMP1102</strain>
    </source>
</reference>
<organism evidence="10 11">
    <name type="scientific">Fragilariopsis cylindrus CCMP1102</name>
    <dbReference type="NCBI Taxonomy" id="635003"/>
    <lineage>
        <taxon>Eukaryota</taxon>
        <taxon>Sar</taxon>
        <taxon>Stramenopiles</taxon>
        <taxon>Ochrophyta</taxon>
        <taxon>Bacillariophyta</taxon>
        <taxon>Bacillariophyceae</taxon>
        <taxon>Bacillariophycidae</taxon>
        <taxon>Bacillariales</taxon>
        <taxon>Bacillariaceae</taxon>
        <taxon>Fragilariopsis</taxon>
    </lineage>
</organism>
<dbReference type="SUPFAM" id="SSF56399">
    <property type="entry name" value="ADP-ribosylation"/>
    <property type="match status" value="1"/>
</dbReference>
<feature type="region of interest" description="Disordered" evidence="8">
    <location>
        <begin position="170"/>
        <end position="270"/>
    </location>
</feature>
<dbReference type="GO" id="GO:0007219">
    <property type="term" value="P:Notch signaling pathway"/>
    <property type="evidence" value="ECO:0007669"/>
    <property type="project" value="InterPro"/>
</dbReference>
<sequence length="827" mass="92292">MVQTRNQKAEAIAAAMTKSEPKRGKVTRKEATKPDRSLIRKEESASPNRKLTKKERLVQTRENGQEFGKRDKATIQQHNAKNQVIQRSDDGNDDDDDNSRDNNTRPKKRKKIERNRKMAPQEELKENVKLATAPKTQAQAQSLAQNLPSQSILDWTTNAAQSILDWTTKAATASKTPTQKAEVIEIDDDSDSDKDLDEDEDRKPTAKPTLSSAIPRSDGTNNGRKRQRFEERQTQSTIESDMTLAQKLQNEEEEQSKQEIQKEEKAMADNKSGKAVLAVQSIIKLVQDLKEKFPMYADDINEVSVDDMVYLAERLLGQQQDFVNRNIPAYVDLGYHYTSIENTEKICENGLLTKNERAHQNIQVLKKHGSAFGDGIYTANNPIACSGYGAVGLIVARLQGTNVRVPFALKVHNFHVDEDVKSICGDKITEAMIQDEDFNDDGWPTNDYNHEVVLRSSSQVLPLVKYSKTLIKTSKGRKCIQQFESSLQSILDGLFNKGYQQAPMGIIVGDKSRYFSTAIAKMLSQSRAATLREIYVARIDNSSASKPSTSFYYIPFADAITAGLHLQQTRSTPNKHQQLQRRQQQQQQQYQQRLLRARQATNKSATTNAALSSSCAFGCTGFETSLFKVDDECPICQEVLRPDPCVILAVCNHVFRRSCVEHAFEVKSQCPICRKEIGKPQGKSPSGSMSVSYSSSLCCSGFDFDSTIVVTYSMKSGTQKSYHENPGQSHSGKRTTAYIPGNTEGEKLLKRLKYAFLRGLTFTVGMSLTTGIANKCTWSNIHHKTSLNGGVTAHGYPDSGYLANCNKELDSVNIPPADSLRDDGTEM</sequence>
<dbReference type="Pfam" id="PF18102">
    <property type="entry name" value="DTC"/>
    <property type="match status" value="1"/>
</dbReference>
<evidence type="ECO:0000256" key="4">
    <source>
        <dbReference type="ARBA" id="ARBA00012483"/>
    </source>
</evidence>
<dbReference type="InterPro" id="IPR039399">
    <property type="entry name" value="Deltex_C_sf"/>
</dbReference>
<protein>
    <recommendedName>
        <fullName evidence="4">RING-type E3 ubiquitin transferase</fullName>
        <ecNumber evidence="4">2.3.2.27</ecNumber>
    </recommendedName>
</protein>
<feature type="compositionally biased region" description="Basic and acidic residues" evidence="8">
    <location>
        <begin position="54"/>
        <end position="73"/>
    </location>
</feature>
<dbReference type="KEGG" id="fcy:FRACYDRAFT_241153"/>
<evidence type="ECO:0000313" key="10">
    <source>
        <dbReference type="EMBL" id="OEU14603.1"/>
    </source>
</evidence>
<evidence type="ECO:0000256" key="8">
    <source>
        <dbReference type="SAM" id="MobiDB-lite"/>
    </source>
</evidence>
<feature type="compositionally biased region" description="Polar residues" evidence="8">
    <location>
        <begin position="208"/>
        <end position="222"/>
    </location>
</feature>
<dbReference type="AlphaFoldDB" id="A0A1E7F9T8"/>
<dbReference type="OrthoDB" id="48479at2759"/>
<evidence type="ECO:0000256" key="1">
    <source>
        <dbReference type="ARBA" id="ARBA00000900"/>
    </source>
</evidence>
<dbReference type="EMBL" id="KV784360">
    <property type="protein sequence ID" value="OEU14603.1"/>
    <property type="molecule type" value="Genomic_DNA"/>
</dbReference>
<feature type="compositionally biased region" description="Basic and acidic residues" evidence="8">
    <location>
        <begin position="115"/>
        <end position="128"/>
    </location>
</feature>
<evidence type="ECO:0000256" key="2">
    <source>
        <dbReference type="ARBA" id="ARBA00004906"/>
    </source>
</evidence>
<feature type="compositionally biased region" description="Acidic residues" evidence="8">
    <location>
        <begin position="184"/>
        <end position="200"/>
    </location>
</feature>
<evidence type="ECO:0000256" key="3">
    <source>
        <dbReference type="ARBA" id="ARBA00009413"/>
    </source>
</evidence>
<dbReference type="InterPro" id="IPR039398">
    <property type="entry name" value="Deltex_fam"/>
</dbReference>
<dbReference type="Gene3D" id="3.30.40.10">
    <property type="entry name" value="Zinc/RING finger domain, C3HC4 (zinc finger)"/>
    <property type="match status" value="1"/>
</dbReference>
<dbReference type="GO" id="GO:0061630">
    <property type="term" value="F:ubiquitin protein ligase activity"/>
    <property type="evidence" value="ECO:0007669"/>
    <property type="project" value="UniProtKB-EC"/>
</dbReference>
<dbReference type="PANTHER" id="PTHR12622">
    <property type="entry name" value="DELTEX-RELATED"/>
    <property type="match status" value="1"/>
</dbReference>
<dbReference type="UniPathway" id="UPA00143"/>
<dbReference type="InterPro" id="IPR001841">
    <property type="entry name" value="Znf_RING"/>
</dbReference>
<dbReference type="InterPro" id="IPR013083">
    <property type="entry name" value="Znf_RING/FYVE/PHD"/>
</dbReference>
<feature type="compositionally biased region" description="Polar residues" evidence="8">
    <location>
        <begin position="134"/>
        <end position="151"/>
    </location>
</feature>
<feature type="compositionally biased region" description="Basic and acidic residues" evidence="8">
    <location>
        <begin position="255"/>
        <end position="270"/>
    </location>
</feature>
<dbReference type="InterPro" id="IPR039396">
    <property type="entry name" value="Deltex_C"/>
</dbReference>
<feature type="compositionally biased region" description="Basic residues" evidence="8">
    <location>
        <begin position="105"/>
        <end position="114"/>
    </location>
</feature>
<dbReference type="Gene3D" id="3.90.228.10">
    <property type="match status" value="1"/>
</dbReference>
<dbReference type="EC" id="2.3.2.27" evidence="4"/>
<feature type="compositionally biased region" description="Polar residues" evidence="8">
    <location>
        <begin position="74"/>
        <end position="86"/>
    </location>
</feature>
<evidence type="ECO:0000256" key="6">
    <source>
        <dbReference type="ARBA" id="ARBA00022723"/>
    </source>
</evidence>
<dbReference type="PROSITE" id="PS50089">
    <property type="entry name" value="ZF_RING_2"/>
    <property type="match status" value="1"/>
</dbReference>
<feature type="region of interest" description="Disordered" evidence="8">
    <location>
        <begin position="720"/>
        <end position="739"/>
    </location>
</feature>
<feature type="compositionally biased region" description="Low complexity" evidence="8">
    <location>
        <begin position="170"/>
        <end position="181"/>
    </location>
</feature>
<feature type="compositionally biased region" description="Low complexity" evidence="8">
    <location>
        <begin position="580"/>
        <end position="590"/>
    </location>
</feature>
<feature type="region of interest" description="Disordered" evidence="8">
    <location>
        <begin position="570"/>
        <end position="590"/>
    </location>
</feature>
<keyword evidence="7" id="KW-0862">Zinc</keyword>
<accession>A0A1E7F9T8</accession>
<evidence type="ECO:0000256" key="7">
    <source>
        <dbReference type="PROSITE-ProRule" id="PRU00175"/>
    </source>
</evidence>
<name>A0A1E7F9T8_9STRA</name>
<evidence type="ECO:0000256" key="5">
    <source>
        <dbReference type="ARBA" id="ARBA00022679"/>
    </source>
</evidence>
<dbReference type="Pfam" id="PF13639">
    <property type="entry name" value="zf-RING_2"/>
    <property type="match status" value="1"/>
</dbReference>
<feature type="compositionally biased region" description="Basic and acidic residues" evidence="8">
    <location>
        <begin position="19"/>
        <end position="44"/>
    </location>
</feature>
<dbReference type="InParanoid" id="A0A1E7F9T8"/>
<evidence type="ECO:0000259" key="9">
    <source>
        <dbReference type="PROSITE" id="PS50089"/>
    </source>
</evidence>
<comment type="similarity">
    <text evidence="3">Belongs to the Deltex family.</text>
</comment>
<feature type="domain" description="RING-type" evidence="9">
    <location>
        <begin position="633"/>
        <end position="674"/>
    </location>
</feature>
<comment type="catalytic activity">
    <reaction evidence="1">
        <text>S-ubiquitinyl-[E2 ubiquitin-conjugating enzyme]-L-cysteine + [acceptor protein]-L-lysine = [E2 ubiquitin-conjugating enzyme]-L-cysteine + N(6)-ubiquitinyl-[acceptor protein]-L-lysine.</text>
        <dbReference type="EC" id="2.3.2.27"/>
    </reaction>
</comment>
<feature type="region of interest" description="Disordered" evidence="8">
    <location>
        <begin position="1"/>
        <end position="151"/>
    </location>
</feature>
<keyword evidence="5" id="KW-0808">Transferase</keyword>
<evidence type="ECO:0000313" key="11">
    <source>
        <dbReference type="Proteomes" id="UP000095751"/>
    </source>
</evidence>
<dbReference type="SUPFAM" id="SSF57850">
    <property type="entry name" value="RING/U-box"/>
    <property type="match status" value="1"/>
</dbReference>
<keyword evidence="6" id="KW-0479">Metal-binding</keyword>
<comment type="pathway">
    <text evidence="2">Protein modification; protein ubiquitination.</text>
</comment>